<dbReference type="Gene3D" id="3.40.1360.10">
    <property type="match status" value="1"/>
</dbReference>
<evidence type="ECO:0000313" key="2">
    <source>
        <dbReference type="Proteomes" id="UP001385809"/>
    </source>
</evidence>
<reference evidence="1 2" key="1">
    <citation type="submission" date="2024-03" db="EMBL/GenBank/DDBJ databases">
        <title>Actinomycetospora sp. OC33-EN08, a novel actinomycete isolated from wild orchid (Aerides multiflora).</title>
        <authorList>
            <person name="Suriyachadkun C."/>
        </authorList>
    </citation>
    <scope>NUCLEOTIDE SEQUENCE [LARGE SCALE GENOMIC DNA]</scope>
    <source>
        <strain evidence="1 2">OC33-EN08</strain>
    </source>
</reference>
<comment type="caution">
    <text evidence="1">The sequence shown here is derived from an EMBL/GenBank/DDBJ whole genome shotgun (WGS) entry which is preliminary data.</text>
</comment>
<proteinExistence type="predicted"/>
<organism evidence="1 2">
    <name type="scientific">Actinomycetospora aurantiaca</name>
    <dbReference type="NCBI Taxonomy" id="3129233"/>
    <lineage>
        <taxon>Bacteria</taxon>
        <taxon>Bacillati</taxon>
        <taxon>Actinomycetota</taxon>
        <taxon>Actinomycetes</taxon>
        <taxon>Pseudonocardiales</taxon>
        <taxon>Pseudonocardiaceae</taxon>
        <taxon>Actinomycetospora</taxon>
    </lineage>
</organism>
<keyword evidence="2" id="KW-1185">Reference proteome</keyword>
<name>A0ABU8MN80_9PSEU</name>
<dbReference type="Proteomes" id="UP001385809">
    <property type="component" value="Unassembled WGS sequence"/>
</dbReference>
<sequence>MKGPWFNFAYECVPRRIAFWQRRATRNNGDRVIWYAAPHPDHPTDPRRSIKDEGRTYIPQSLRDRCVHGLDDIREAVAEGKGGELVWTEGETDKRTANDEDCWAFTHPNAAGSSTYEQAGHLRRYKGRVYVAADRDDAGYSCAARRVVQLQEAGIRRARIEIIAAHPSIEKRGADLRDHFAAGYGWDEMAVLRAGDLREAIDRFRARASTSGSGTSGLAGPVGAFYHGGQLSLSDEEWEQYENSALRRGKLSA</sequence>
<evidence type="ECO:0000313" key="1">
    <source>
        <dbReference type="EMBL" id="MEJ2868424.1"/>
    </source>
</evidence>
<dbReference type="RefSeq" id="WP_337695008.1">
    <property type="nucleotide sequence ID" value="NZ_JBBEGN010000004.1"/>
</dbReference>
<dbReference type="EMBL" id="JBBEGN010000004">
    <property type="protein sequence ID" value="MEJ2868424.1"/>
    <property type="molecule type" value="Genomic_DNA"/>
</dbReference>
<gene>
    <name evidence="1" type="ORF">WCD74_11660</name>
</gene>
<accession>A0ABU8MN80</accession>
<evidence type="ECO:0008006" key="3">
    <source>
        <dbReference type="Google" id="ProtNLM"/>
    </source>
</evidence>
<protein>
    <recommendedName>
        <fullName evidence="3">Toprim domain-containing protein</fullName>
    </recommendedName>
</protein>